<evidence type="ECO:0000313" key="1">
    <source>
        <dbReference type="EMBL" id="AIZ37158.1"/>
    </source>
</evidence>
<keyword evidence="2" id="KW-1185">Reference proteome</keyword>
<protein>
    <recommendedName>
        <fullName evidence="3">GIY-YIG domain-containing protein</fullName>
    </recommendedName>
</protein>
<organism evidence="1 2">
    <name type="scientific">Parvimonas micra</name>
    <dbReference type="NCBI Taxonomy" id="33033"/>
    <lineage>
        <taxon>Bacteria</taxon>
        <taxon>Bacillati</taxon>
        <taxon>Bacillota</taxon>
        <taxon>Tissierellia</taxon>
        <taxon>Tissierellales</taxon>
        <taxon>Peptoniphilaceae</taxon>
        <taxon>Parvimonas</taxon>
    </lineage>
</organism>
<dbReference type="AlphaFoldDB" id="A0A0B4S2X0"/>
<reference evidence="1 2" key="1">
    <citation type="submission" date="2014-10" db="EMBL/GenBank/DDBJ databases">
        <title>Complete genome sequence of Parvimonas micra KCOM 1535 (= ChDC B708).</title>
        <authorList>
            <person name="Kook J.-K."/>
            <person name="Park S.-N."/>
            <person name="Lim Y.K."/>
            <person name="Roh H."/>
        </authorList>
    </citation>
    <scope>NUCLEOTIDE SEQUENCE [LARGE SCALE GENOMIC DNA]</scope>
    <source>
        <strain evidence="2">KCOM 1535 / ChDC B708</strain>
    </source>
</reference>
<name>A0A0B4S2X0_9FIRM</name>
<dbReference type="STRING" id="33033.NW74_07390"/>
<accession>A0A0B4S2X0</accession>
<dbReference type="OrthoDB" id="1912245at2"/>
<dbReference type="Proteomes" id="UP000031386">
    <property type="component" value="Chromosome"/>
</dbReference>
<proteinExistence type="predicted"/>
<evidence type="ECO:0000313" key="2">
    <source>
        <dbReference type="Proteomes" id="UP000031386"/>
    </source>
</evidence>
<dbReference type="RefSeq" id="WP_041954764.1">
    <property type="nucleotide sequence ID" value="NZ_CP009761.1"/>
</dbReference>
<dbReference type="KEGG" id="pmic:NW74_07390"/>
<sequence>MRLTLKEKLKIIPEKIEIDERILNNDIKRGVYGVFSFDERNKIKICYYIGRAVNIRSRFFNYNGHFTNFIWKNKKITIVEKIIKDILSKKLTVKIIVLEEVPYEYDNYYKDMQRLASTECKYIDKYQEKIKL</sequence>
<evidence type="ECO:0008006" key="3">
    <source>
        <dbReference type="Google" id="ProtNLM"/>
    </source>
</evidence>
<dbReference type="EMBL" id="CP009761">
    <property type="protein sequence ID" value="AIZ37158.1"/>
    <property type="molecule type" value="Genomic_DNA"/>
</dbReference>
<gene>
    <name evidence="1" type="ORF">NW74_07390</name>
</gene>